<evidence type="ECO:0000256" key="1">
    <source>
        <dbReference type="SAM" id="Phobius"/>
    </source>
</evidence>
<feature type="transmembrane region" description="Helical" evidence="1">
    <location>
        <begin position="30"/>
        <end position="48"/>
    </location>
</feature>
<evidence type="ECO:0000313" key="2">
    <source>
        <dbReference type="EMBL" id="KIJ64951.1"/>
    </source>
</evidence>
<evidence type="ECO:0000313" key="3">
    <source>
        <dbReference type="Proteomes" id="UP000053820"/>
    </source>
</evidence>
<dbReference type="Proteomes" id="UP000053820">
    <property type="component" value="Unassembled WGS sequence"/>
</dbReference>
<keyword evidence="3" id="KW-1185">Reference proteome</keyword>
<dbReference type="EMBL" id="KN839845">
    <property type="protein sequence ID" value="KIJ64951.1"/>
    <property type="molecule type" value="Genomic_DNA"/>
</dbReference>
<sequence length="103" mass="11478">MGLITTKSVLAAQAGWGRTPLVSLLIREGIVVYLALLGLLAFALMACIRRDDRSILAVFWFTSIMSIFGCRLILNMERLSRKLSQERILGGSYPAFTTQIELE</sequence>
<dbReference type="HOGENOM" id="CLU_2264110_0_0_1"/>
<protein>
    <submittedName>
        <fullName evidence="2">Uncharacterized protein</fullName>
    </submittedName>
</protein>
<gene>
    <name evidence="2" type="ORF">HYDPIDRAFT_111642</name>
</gene>
<accession>A0A0C9WFM1</accession>
<organism evidence="2 3">
    <name type="scientific">Hydnomerulius pinastri MD-312</name>
    <dbReference type="NCBI Taxonomy" id="994086"/>
    <lineage>
        <taxon>Eukaryota</taxon>
        <taxon>Fungi</taxon>
        <taxon>Dikarya</taxon>
        <taxon>Basidiomycota</taxon>
        <taxon>Agaricomycotina</taxon>
        <taxon>Agaricomycetes</taxon>
        <taxon>Agaricomycetidae</taxon>
        <taxon>Boletales</taxon>
        <taxon>Boletales incertae sedis</taxon>
        <taxon>Leucogyrophana</taxon>
    </lineage>
</organism>
<keyword evidence="1" id="KW-0472">Membrane</keyword>
<proteinExistence type="predicted"/>
<keyword evidence="1" id="KW-1133">Transmembrane helix</keyword>
<keyword evidence="1" id="KW-0812">Transmembrane</keyword>
<feature type="transmembrane region" description="Helical" evidence="1">
    <location>
        <begin position="55"/>
        <end position="74"/>
    </location>
</feature>
<reference evidence="2 3" key="1">
    <citation type="submission" date="2014-04" db="EMBL/GenBank/DDBJ databases">
        <title>Evolutionary Origins and Diversification of the Mycorrhizal Mutualists.</title>
        <authorList>
            <consortium name="DOE Joint Genome Institute"/>
            <consortium name="Mycorrhizal Genomics Consortium"/>
            <person name="Kohler A."/>
            <person name="Kuo A."/>
            <person name="Nagy L.G."/>
            <person name="Floudas D."/>
            <person name="Copeland A."/>
            <person name="Barry K.W."/>
            <person name="Cichocki N."/>
            <person name="Veneault-Fourrey C."/>
            <person name="LaButti K."/>
            <person name="Lindquist E.A."/>
            <person name="Lipzen A."/>
            <person name="Lundell T."/>
            <person name="Morin E."/>
            <person name="Murat C."/>
            <person name="Riley R."/>
            <person name="Ohm R."/>
            <person name="Sun H."/>
            <person name="Tunlid A."/>
            <person name="Henrissat B."/>
            <person name="Grigoriev I.V."/>
            <person name="Hibbett D.S."/>
            <person name="Martin F."/>
        </authorList>
    </citation>
    <scope>NUCLEOTIDE SEQUENCE [LARGE SCALE GENOMIC DNA]</scope>
    <source>
        <strain evidence="2 3">MD-312</strain>
    </source>
</reference>
<name>A0A0C9WFM1_9AGAM</name>
<dbReference type="OrthoDB" id="2637653at2759"/>
<dbReference type="AlphaFoldDB" id="A0A0C9WFM1"/>